<accession>A0AB39YWC3</accession>
<keyword evidence="10" id="KW-0479">Metal-binding</keyword>
<evidence type="ECO:0000256" key="8">
    <source>
        <dbReference type="ARBA" id="ARBA00047761"/>
    </source>
</evidence>
<comment type="similarity">
    <text evidence="3 10">Belongs to the PP2C family.</text>
</comment>
<evidence type="ECO:0000256" key="2">
    <source>
        <dbReference type="ARBA" id="ARBA00001946"/>
    </source>
</evidence>
<evidence type="ECO:0000256" key="6">
    <source>
        <dbReference type="ARBA" id="ARBA00022912"/>
    </source>
</evidence>
<evidence type="ECO:0000259" key="11">
    <source>
        <dbReference type="PROSITE" id="PS51746"/>
    </source>
</evidence>
<protein>
    <recommendedName>
        <fullName evidence="10">Protein phosphatase</fullName>
        <ecNumber evidence="10">3.1.3.16</ecNumber>
    </recommendedName>
</protein>
<evidence type="ECO:0000313" key="12">
    <source>
        <dbReference type="Proteomes" id="UP001652628"/>
    </source>
</evidence>
<dbReference type="GO" id="GO:0004722">
    <property type="term" value="F:protein serine/threonine phosphatase activity"/>
    <property type="evidence" value="ECO:0007669"/>
    <property type="project" value="UniProtKB-EC"/>
</dbReference>
<sequence length="379" mass="41970">MDLEFSVEMGGTRRTIQRTLISCCEQLLEIALILTYESGQFLRRLWGRKPLENPQSGQEASGDGWMFGNRQCRSQNPRMFVQKPETAPHESWNSGGEGDFLRCEDKKDRPLPRLVSVACGFAKDPAEYPEYNRGKFGEDAWFMSSNSQSYTMGVADGVGGWRNYGIDPGEFSMFLMRSCERFSQAKDYVPERPDLLIGQGFCELLEQNRRIVGSCTACILSLNRANSTLYTANIGDSGFMVVRSGAVVCRSLEQQHHFNTPYQLSSAPPGHEDNVLSDGPETADCIKFPVELGDVILLATDGVYDNVPESFLVEVLTEMSGISDPVRLQMAANTVALMARTLSYNPNHDSPFSQNARKLNLEASGGKPDDVTVLLASVV</sequence>
<keyword evidence="6 10" id="KW-0904">Protein phosphatase</keyword>
<dbReference type="PANTHER" id="PTHR12320:SF1">
    <property type="entry name" value="PROTEIN PHOSPHATASE PTC7 HOMOLOG"/>
    <property type="match status" value="1"/>
</dbReference>
<dbReference type="SUPFAM" id="SSF81606">
    <property type="entry name" value="PP2C-like"/>
    <property type="match status" value="1"/>
</dbReference>
<dbReference type="PROSITE" id="PS51746">
    <property type="entry name" value="PPM_2"/>
    <property type="match status" value="1"/>
</dbReference>
<gene>
    <name evidence="13" type="primary">LOC108004600</name>
</gene>
<evidence type="ECO:0000256" key="7">
    <source>
        <dbReference type="ARBA" id="ARBA00023211"/>
    </source>
</evidence>
<dbReference type="GO" id="GO:0005739">
    <property type="term" value="C:mitochondrion"/>
    <property type="evidence" value="ECO:0007669"/>
    <property type="project" value="TreeGrafter"/>
</dbReference>
<keyword evidence="5 10" id="KW-0460">Magnesium</keyword>
<dbReference type="GeneID" id="108004600"/>
<comment type="cofactor">
    <cofactor evidence="1 10">
        <name>Mn(2+)</name>
        <dbReference type="ChEBI" id="CHEBI:29035"/>
    </cofactor>
</comment>
<evidence type="ECO:0000256" key="5">
    <source>
        <dbReference type="ARBA" id="ARBA00022842"/>
    </source>
</evidence>
<keyword evidence="12" id="KW-1185">Reference proteome</keyword>
<dbReference type="GO" id="GO:0046872">
    <property type="term" value="F:metal ion binding"/>
    <property type="evidence" value="ECO:0007669"/>
    <property type="project" value="UniProtKB-UniRule"/>
</dbReference>
<dbReference type="InterPro" id="IPR001932">
    <property type="entry name" value="PPM-type_phosphatase-like_dom"/>
</dbReference>
<proteinExistence type="inferred from homology"/>
<evidence type="ECO:0000313" key="13">
    <source>
        <dbReference type="RefSeq" id="XP_016923029.2"/>
    </source>
</evidence>
<dbReference type="SMART" id="SM00331">
    <property type="entry name" value="PP2C_SIG"/>
    <property type="match status" value="1"/>
</dbReference>
<dbReference type="InterPro" id="IPR039123">
    <property type="entry name" value="PPTC7"/>
</dbReference>
<dbReference type="EC" id="3.1.3.16" evidence="10"/>
<evidence type="ECO:0000256" key="10">
    <source>
        <dbReference type="RuleBase" id="RU366020"/>
    </source>
</evidence>
<dbReference type="PANTHER" id="PTHR12320">
    <property type="entry name" value="PROTEIN PHOSPHATASE 2C"/>
    <property type="match status" value="1"/>
</dbReference>
<keyword evidence="7 10" id="KW-0464">Manganese</keyword>
<comment type="cofactor">
    <cofactor evidence="2 10">
        <name>Mg(2+)</name>
        <dbReference type="ChEBI" id="CHEBI:18420"/>
    </cofactor>
</comment>
<dbReference type="AlphaFoldDB" id="A0AB39YWC3"/>
<dbReference type="SMART" id="SM00332">
    <property type="entry name" value="PP2Cc"/>
    <property type="match status" value="1"/>
</dbReference>
<comment type="catalytic activity">
    <reaction evidence="8 10">
        <text>O-phospho-L-seryl-[protein] + H2O = L-seryl-[protein] + phosphate</text>
        <dbReference type="Rhea" id="RHEA:20629"/>
        <dbReference type="Rhea" id="RHEA-COMP:9863"/>
        <dbReference type="Rhea" id="RHEA-COMP:11604"/>
        <dbReference type="ChEBI" id="CHEBI:15377"/>
        <dbReference type="ChEBI" id="CHEBI:29999"/>
        <dbReference type="ChEBI" id="CHEBI:43474"/>
        <dbReference type="ChEBI" id="CHEBI:83421"/>
        <dbReference type="EC" id="3.1.3.16"/>
    </reaction>
</comment>
<keyword evidence="4 10" id="KW-0378">Hydrolase</keyword>
<dbReference type="Proteomes" id="UP001652628">
    <property type="component" value="Chromosome X"/>
</dbReference>
<dbReference type="InterPro" id="IPR036457">
    <property type="entry name" value="PPM-type-like_dom_sf"/>
</dbReference>
<evidence type="ECO:0000256" key="9">
    <source>
        <dbReference type="ARBA" id="ARBA00048336"/>
    </source>
</evidence>
<dbReference type="RefSeq" id="XP_016923029.2">
    <property type="nucleotide sequence ID" value="XM_017067540.4"/>
</dbReference>
<reference evidence="13" key="1">
    <citation type="submission" date="2025-08" db="UniProtKB">
        <authorList>
            <consortium name="RefSeq"/>
        </authorList>
    </citation>
    <scope>IDENTIFICATION</scope>
</reference>
<evidence type="ECO:0000256" key="3">
    <source>
        <dbReference type="ARBA" id="ARBA00006702"/>
    </source>
</evidence>
<comment type="catalytic activity">
    <reaction evidence="9 10">
        <text>O-phospho-L-threonyl-[protein] + H2O = L-threonyl-[protein] + phosphate</text>
        <dbReference type="Rhea" id="RHEA:47004"/>
        <dbReference type="Rhea" id="RHEA-COMP:11060"/>
        <dbReference type="Rhea" id="RHEA-COMP:11605"/>
        <dbReference type="ChEBI" id="CHEBI:15377"/>
        <dbReference type="ChEBI" id="CHEBI:30013"/>
        <dbReference type="ChEBI" id="CHEBI:43474"/>
        <dbReference type="ChEBI" id="CHEBI:61977"/>
        <dbReference type="EC" id="3.1.3.16"/>
    </reaction>
</comment>
<dbReference type="Gene3D" id="3.60.40.10">
    <property type="entry name" value="PPM-type phosphatase domain"/>
    <property type="match status" value="1"/>
</dbReference>
<evidence type="ECO:0000256" key="1">
    <source>
        <dbReference type="ARBA" id="ARBA00001936"/>
    </source>
</evidence>
<organism evidence="12 13">
    <name type="scientific">Drosophila suzukii</name>
    <name type="common">Spotted-wing drosophila fruit fly</name>
    <dbReference type="NCBI Taxonomy" id="28584"/>
    <lineage>
        <taxon>Eukaryota</taxon>
        <taxon>Metazoa</taxon>
        <taxon>Ecdysozoa</taxon>
        <taxon>Arthropoda</taxon>
        <taxon>Hexapoda</taxon>
        <taxon>Insecta</taxon>
        <taxon>Pterygota</taxon>
        <taxon>Neoptera</taxon>
        <taxon>Endopterygota</taxon>
        <taxon>Diptera</taxon>
        <taxon>Brachycera</taxon>
        <taxon>Muscomorpha</taxon>
        <taxon>Ephydroidea</taxon>
        <taxon>Drosophilidae</taxon>
        <taxon>Drosophila</taxon>
        <taxon>Sophophora</taxon>
    </lineage>
</organism>
<feature type="domain" description="PPM-type phosphatase" evidence="11">
    <location>
        <begin position="118"/>
        <end position="378"/>
    </location>
</feature>
<evidence type="ECO:0000256" key="4">
    <source>
        <dbReference type="ARBA" id="ARBA00022801"/>
    </source>
</evidence>
<name>A0AB39YWC3_DROSZ</name>